<keyword evidence="1" id="KW-0472">Membrane</keyword>
<accession>A0A3Q7GI65</accession>
<dbReference type="Proteomes" id="UP000004994">
    <property type="component" value="Chromosome 5"/>
</dbReference>
<keyword evidence="3" id="KW-1185">Reference proteome</keyword>
<reference evidence="2" key="2">
    <citation type="submission" date="2019-01" db="UniProtKB">
        <authorList>
            <consortium name="EnsemblPlants"/>
        </authorList>
    </citation>
    <scope>IDENTIFICATION</scope>
    <source>
        <strain evidence="2">cv. Heinz 1706</strain>
    </source>
</reference>
<keyword evidence="1" id="KW-0812">Transmembrane</keyword>
<reference evidence="2" key="1">
    <citation type="journal article" date="2012" name="Nature">
        <title>The tomato genome sequence provides insights into fleshy fruit evolution.</title>
        <authorList>
            <consortium name="Tomato Genome Consortium"/>
        </authorList>
    </citation>
    <scope>NUCLEOTIDE SEQUENCE [LARGE SCALE GENOMIC DNA]</scope>
    <source>
        <strain evidence="2">cv. Heinz 1706</strain>
    </source>
</reference>
<name>A0A3Q7GI65_SOLLC</name>
<proteinExistence type="predicted"/>
<dbReference type="AlphaFoldDB" id="A0A3Q7GI65"/>
<organism evidence="2">
    <name type="scientific">Solanum lycopersicum</name>
    <name type="common">Tomato</name>
    <name type="synonym">Lycopersicon esculentum</name>
    <dbReference type="NCBI Taxonomy" id="4081"/>
    <lineage>
        <taxon>Eukaryota</taxon>
        <taxon>Viridiplantae</taxon>
        <taxon>Streptophyta</taxon>
        <taxon>Embryophyta</taxon>
        <taxon>Tracheophyta</taxon>
        <taxon>Spermatophyta</taxon>
        <taxon>Magnoliopsida</taxon>
        <taxon>eudicotyledons</taxon>
        <taxon>Gunneridae</taxon>
        <taxon>Pentapetalae</taxon>
        <taxon>asterids</taxon>
        <taxon>lamiids</taxon>
        <taxon>Solanales</taxon>
        <taxon>Solanaceae</taxon>
        <taxon>Solanoideae</taxon>
        <taxon>Solaneae</taxon>
        <taxon>Solanum</taxon>
        <taxon>Solanum subgen. Lycopersicon</taxon>
    </lineage>
</organism>
<dbReference type="Gramene" id="Solyc05g024410.3.1">
    <property type="protein sequence ID" value="Solyc05g024410.3.1"/>
    <property type="gene ID" value="Solyc05g024410.3"/>
</dbReference>
<protein>
    <submittedName>
        <fullName evidence="2">Uncharacterized protein</fullName>
    </submittedName>
</protein>
<evidence type="ECO:0000256" key="1">
    <source>
        <dbReference type="SAM" id="Phobius"/>
    </source>
</evidence>
<sequence>MFSHSASDLQGCAPSVCRLAFGRMRQRIVIVFFAIGVVVGHQPSSKSHRLGKPLASANLINTDYF</sequence>
<dbReference type="InParanoid" id="A0A3Q7GI65"/>
<feature type="transmembrane region" description="Helical" evidence="1">
    <location>
        <begin position="28"/>
        <end position="44"/>
    </location>
</feature>
<evidence type="ECO:0000313" key="3">
    <source>
        <dbReference type="Proteomes" id="UP000004994"/>
    </source>
</evidence>
<dbReference type="EnsemblPlants" id="Solyc05g024410.3.1">
    <property type="protein sequence ID" value="Solyc05g024410.3.1"/>
    <property type="gene ID" value="Solyc05g024410.3"/>
</dbReference>
<evidence type="ECO:0000313" key="2">
    <source>
        <dbReference type="EnsemblPlants" id="Solyc05g024410.3.1"/>
    </source>
</evidence>
<keyword evidence="1" id="KW-1133">Transmembrane helix</keyword>